<evidence type="ECO:0000256" key="2">
    <source>
        <dbReference type="ARBA" id="ARBA00022664"/>
    </source>
</evidence>
<evidence type="ECO:0000256" key="8">
    <source>
        <dbReference type="ARBA" id="ARBA00093627"/>
    </source>
</evidence>
<dbReference type="InterPro" id="IPR011990">
    <property type="entry name" value="TPR-like_helical_dom_sf"/>
</dbReference>
<keyword evidence="2" id="KW-0507">mRNA processing</keyword>
<dbReference type="PROSITE" id="PS50102">
    <property type="entry name" value="RRM"/>
    <property type="match status" value="3"/>
</dbReference>
<dbReference type="AlphaFoldDB" id="A0AAD7HW09"/>
<comment type="function">
    <text evidence="7">Functions as a recycling factor of the spliceosome, a machinery that forms on each precursor-messenger RNA (pre-mRNA) and catalyzes the removal of introns. Chaperones the re-annealing of U4 and U6 snRNAs (small nuclear RNAs) released from previous rounds of splicing, an initial step in reforming the U4/U6-U5 tri-snRNP (small nuclear ribonucleoprotein) that can reassemble into another spliceosome complex; this step involves binding U6 and facilitating the unwinding of the U6 internal stem loop, followed by base-pairing of U6 to U4.</text>
</comment>
<dbReference type="SUPFAM" id="SSF48452">
    <property type="entry name" value="TPR-like"/>
    <property type="match status" value="1"/>
</dbReference>
<dbReference type="GO" id="GO:0006397">
    <property type="term" value="P:mRNA processing"/>
    <property type="evidence" value="ECO:0007669"/>
    <property type="project" value="UniProtKB-KW"/>
</dbReference>
<evidence type="ECO:0000256" key="7">
    <source>
        <dbReference type="ARBA" id="ARBA00093374"/>
    </source>
</evidence>
<organism evidence="12 13">
    <name type="scientific">Mycena maculata</name>
    <dbReference type="NCBI Taxonomy" id="230809"/>
    <lineage>
        <taxon>Eukaryota</taxon>
        <taxon>Fungi</taxon>
        <taxon>Dikarya</taxon>
        <taxon>Basidiomycota</taxon>
        <taxon>Agaricomycotina</taxon>
        <taxon>Agaricomycetes</taxon>
        <taxon>Agaricomycetidae</taxon>
        <taxon>Agaricales</taxon>
        <taxon>Marasmiineae</taxon>
        <taxon>Mycenaceae</taxon>
        <taxon>Mycena</taxon>
    </lineage>
</organism>
<comment type="caution">
    <text evidence="12">The sequence shown here is derived from an EMBL/GenBank/DDBJ whole genome shotgun (WGS) entry which is preliminary data.</text>
</comment>
<dbReference type="CDD" id="cd12296">
    <property type="entry name" value="RRM1_Prp24"/>
    <property type="match status" value="1"/>
</dbReference>
<dbReference type="Gene3D" id="3.30.70.330">
    <property type="match status" value="4"/>
</dbReference>
<dbReference type="GO" id="GO:0005688">
    <property type="term" value="C:U6 snRNP"/>
    <property type="evidence" value="ECO:0007669"/>
    <property type="project" value="UniProtKB-ARBA"/>
</dbReference>
<dbReference type="Proteomes" id="UP001215280">
    <property type="component" value="Unassembled WGS sequence"/>
</dbReference>
<keyword evidence="4 9" id="KW-0694">RNA-binding</keyword>
<dbReference type="InterPro" id="IPR034398">
    <property type="entry name" value="Prp24_RRM2"/>
</dbReference>
<feature type="compositionally biased region" description="Basic and acidic residues" evidence="10">
    <location>
        <begin position="1015"/>
        <end position="1025"/>
    </location>
</feature>
<dbReference type="FunFam" id="3.30.70.330:FF:000365">
    <property type="entry name" value="U4/U6 snRNA-associated-splicing factor PRP24"/>
    <property type="match status" value="1"/>
</dbReference>
<accession>A0AAD7HW09</accession>
<evidence type="ECO:0000256" key="6">
    <source>
        <dbReference type="ARBA" id="ARBA00023242"/>
    </source>
</evidence>
<keyword evidence="3" id="KW-0677">Repeat</keyword>
<dbReference type="GO" id="GO:0008380">
    <property type="term" value="P:RNA splicing"/>
    <property type="evidence" value="ECO:0007669"/>
    <property type="project" value="UniProtKB-KW"/>
</dbReference>
<dbReference type="InterPro" id="IPR012677">
    <property type="entry name" value="Nucleotide-bd_a/b_plait_sf"/>
</dbReference>
<dbReference type="CDD" id="cd00590">
    <property type="entry name" value="RRM_SF"/>
    <property type="match status" value="1"/>
</dbReference>
<dbReference type="SMART" id="SM00360">
    <property type="entry name" value="RRM"/>
    <property type="match status" value="4"/>
</dbReference>
<feature type="region of interest" description="Disordered" evidence="10">
    <location>
        <begin position="977"/>
        <end position="1025"/>
    </location>
</feature>
<dbReference type="SUPFAM" id="SSF54928">
    <property type="entry name" value="RNA-binding domain, RBD"/>
    <property type="match status" value="3"/>
</dbReference>
<comment type="subcellular location">
    <subcellularLocation>
        <location evidence="1">Nucleus</location>
    </subcellularLocation>
</comment>
<feature type="domain" description="RRM" evidence="11">
    <location>
        <begin position="621"/>
        <end position="694"/>
    </location>
</feature>
<evidence type="ECO:0000313" key="13">
    <source>
        <dbReference type="Proteomes" id="UP001215280"/>
    </source>
</evidence>
<dbReference type="PANTHER" id="PTHR24012">
    <property type="entry name" value="RNA BINDING PROTEIN"/>
    <property type="match status" value="1"/>
</dbReference>
<dbReference type="InterPro" id="IPR035979">
    <property type="entry name" value="RBD_domain_sf"/>
</dbReference>
<feature type="domain" description="RRM" evidence="11">
    <location>
        <begin position="695"/>
        <end position="772"/>
    </location>
</feature>
<evidence type="ECO:0000256" key="5">
    <source>
        <dbReference type="ARBA" id="ARBA00023187"/>
    </source>
</evidence>
<feature type="region of interest" description="Disordered" evidence="10">
    <location>
        <begin position="567"/>
        <end position="598"/>
    </location>
</feature>
<reference evidence="12" key="1">
    <citation type="submission" date="2023-03" db="EMBL/GenBank/DDBJ databases">
        <title>Massive genome expansion in bonnet fungi (Mycena s.s.) driven by repeated elements and novel gene families across ecological guilds.</title>
        <authorList>
            <consortium name="Lawrence Berkeley National Laboratory"/>
            <person name="Harder C.B."/>
            <person name="Miyauchi S."/>
            <person name="Viragh M."/>
            <person name="Kuo A."/>
            <person name="Thoen E."/>
            <person name="Andreopoulos B."/>
            <person name="Lu D."/>
            <person name="Skrede I."/>
            <person name="Drula E."/>
            <person name="Henrissat B."/>
            <person name="Morin E."/>
            <person name="Kohler A."/>
            <person name="Barry K."/>
            <person name="LaButti K."/>
            <person name="Morin E."/>
            <person name="Salamov A."/>
            <person name="Lipzen A."/>
            <person name="Mereny Z."/>
            <person name="Hegedus B."/>
            <person name="Baldrian P."/>
            <person name="Stursova M."/>
            <person name="Weitz H."/>
            <person name="Taylor A."/>
            <person name="Grigoriev I.V."/>
            <person name="Nagy L.G."/>
            <person name="Martin F."/>
            <person name="Kauserud H."/>
        </authorList>
    </citation>
    <scope>NUCLEOTIDE SEQUENCE</scope>
    <source>
        <strain evidence="12">CBHHK188m</strain>
    </source>
</reference>
<gene>
    <name evidence="12" type="ORF">DFH07DRAFT_756726</name>
</gene>
<dbReference type="Pfam" id="PF00076">
    <property type="entry name" value="RRM_1"/>
    <property type="match status" value="3"/>
</dbReference>
<evidence type="ECO:0000256" key="1">
    <source>
        <dbReference type="ARBA" id="ARBA00004123"/>
    </source>
</evidence>
<evidence type="ECO:0000256" key="9">
    <source>
        <dbReference type="PROSITE-ProRule" id="PRU00176"/>
    </source>
</evidence>
<proteinExistence type="predicted"/>
<dbReference type="CDD" id="cd12297">
    <property type="entry name" value="RRM2_Prp24"/>
    <property type="match status" value="1"/>
</dbReference>
<name>A0AAD7HW09_9AGAR</name>
<keyword evidence="5" id="KW-0508">mRNA splicing</keyword>
<sequence length="1025" mass="114105">MDESQSLDALGHLLTELEGKPFDVALHAKHIGLTQSLEGMQDEVSSAMEMMSSFLAAGEDIWLALIEAKEATLDLDTANGVEELLALYKRAEEDYLSIPVLKRHVELILARFEHYSEAEKPQELGELFSVDWTRKALAEVVDKGIWHLGQSHILWDQLRDWELEVLAAAPDEERPQAVAHVEEFLLARLGQPHANSEETGQAYSSFTTNYKPSEEYESLLVKASKIRGQAVKAFQRRESWETSLAQSTSSETFALYIAAERRAKTPHYLILSVLYERAIADAAKRRFSAEQGAEETLRAFWVGYCDITRILEAGSNVELNILQRAVRSVPGSGEVWARYIRCLVRFVQSVSGKTFPRATGTSTDCSADIYDKALSTNLLQSDVEQIVPVLLARAGYDRRRFEASDGDEDRFVTMVAALETGIELVHQASPTGDARLRLEKYLATLYLNADMAESAIEVWHAASKHYKTSYNAWISYTDALIKNGQHDKARKTFVDLHLKNLDWPEAIWEAWLTFEHMHGSVQQIDACGDKIEKAQYVVNTRRAKAAEKQAAQYAAENMASVPVASAPVPEINPAEPMDVDSGPRGTKRAAEDEGEEGHKKARIAVSVSALLLIHCRDRENSTVFVADLPSGVTEEELAALFKDCGKVREVKITELSDEIVATVEFCERDSVPAGLTKDKKRLRDQEIAVHLAWKSTLYVTNFPESADDASMRELFGKYGTLFDVRWPSKKFKNTRRFCYVQYTSPASAQSALELHGRELEPGLNLNVLISNPERKKERTDQDANEREIYVAGLSKFTTKVDLEKLFKPYGGLKDVRMATDKDGHSKGFAFVEFEDEKSTQAALEANNQELKKRRIAVTLADSRARGRNRHAILLDTESGLGQKADVRSRSVRVRNLPVGTQEGLLQQTIEKIAKVKRVEVFVDLKEAVIELENAAEAAKLILRADPVVFNGNTLQLSEESTDKAALKSEGLFVPRAAKPRAGLGHRKAVPRSSALPTASVASGSRDPPSAPAKGKGQDDFRKMLG</sequence>
<dbReference type="InterPro" id="IPR000504">
    <property type="entry name" value="RRM_dom"/>
</dbReference>
<evidence type="ECO:0000313" key="12">
    <source>
        <dbReference type="EMBL" id="KAJ7729675.1"/>
    </source>
</evidence>
<evidence type="ECO:0000256" key="4">
    <source>
        <dbReference type="ARBA" id="ARBA00022884"/>
    </source>
</evidence>
<protein>
    <recommendedName>
        <fullName evidence="8">U4/U6 snRNA-associated-splicing factor PRP24</fullName>
    </recommendedName>
</protein>
<dbReference type="GO" id="GO:0003723">
    <property type="term" value="F:RNA binding"/>
    <property type="evidence" value="ECO:0007669"/>
    <property type="project" value="UniProtKB-UniRule"/>
</dbReference>
<evidence type="ECO:0000259" key="11">
    <source>
        <dbReference type="PROSITE" id="PS50102"/>
    </source>
</evidence>
<evidence type="ECO:0000256" key="10">
    <source>
        <dbReference type="SAM" id="MobiDB-lite"/>
    </source>
</evidence>
<keyword evidence="13" id="KW-1185">Reference proteome</keyword>
<keyword evidence="6" id="KW-0539">Nucleus</keyword>
<dbReference type="Gene3D" id="1.25.40.10">
    <property type="entry name" value="Tetratricopeptide repeat domain"/>
    <property type="match status" value="2"/>
</dbReference>
<evidence type="ECO:0000256" key="3">
    <source>
        <dbReference type="ARBA" id="ARBA00022737"/>
    </source>
</evidence>
<feature type="domain" description="RRM" evidence="11">
    <location>
        <begin position="786"/>
        <end position="862"/>
    </location>
</feature>
<dbReference type="EMBL" id="JARJLG010000196">
    <property type="protein sequence ID" value="KAJ7729675.1"/>
    <property type="molecule type" value="Genomic_DNA"/>
</dbReference>
<dbReference type="InterPro" id="IPR034397">
    <property type="entry name" value="Prp24_RRM1"/>
</dbReference>